<feature type="zinc finger region" description="CR-type" evidence="10">
    <location>
        <begin position="130"/>
        <end position="212"/>
    </location>
</feature>
<proteinExistence type="inferred from homology"/>
<evidence type="ECO:0000256" key="3">
    <source>
        <dbReference type="ARBA" id="ARBA00022723"/>
    </source>
</evidence>
<evidence type="ECO:0000256" key="2">
    <source>
        <dbReference type="ARBA" id="ARBA00022705"/>
    </source>
</evidence>
<keyword evidence="8 9" id="KW-0143">Chaperone</keyword>
<feature type="domain" description="J" evidence="12">
    <location>
        <begin position="3"/>
        <end position="67"/>
    </location>
</feature>
<keyword evidence="5 9" id="KW-0863">Zinc-finger</keyword>
<dbReference type="EMBL" id="JAVDXX010000001">
    <property type="protein sequence ID" value="MDR7293498.1"/>
    <property type="molecule type" value="Genomic_DNA"/>
</dbReference>
<feature type="binding site" evidence="9">
    <location>
        <position position="143"/>
    </location>
    <ligand>
        <name>Zn(2+)</name>
        <dbReference type="ChEBI" id="CHEBI:29105"/>
        <label>1</label>
    </ligand>
</feature>
<evidence type="ECO:0000313" key="15">
    <source>
        <dbReference type="Proteomes" id="UP001180715"/>
    </source>
</evidence>
<dbReference type="NCBIfam" id="NF008035">
    <property type="entry name" value="PRK10767.1"/>
    <property type="match status" value="1"/>
</dbReference>
<evidence type="ECO:0000256" key="11">
    <source>
        <dbReference type="SAM" id="MobiDB-lite"/>
    </source>
</evidence>
<feature type="binding site" evidence="9">
    <location>
        <position position="163"/>
    </location>
    <ligand>
        <name>Zn(2+)</name>
        <dbReference type="ChEBI" id="CHEBI:29105"/>
        <label>2</label>
    </ligand>
</feature>
<dbReference type="PRINTS" id="PR00625">
    <property type="entry name" value="JDOMAIN"/>
</dbReference>
<evidence type="ECO:0000256" key="10">
    <source>
        <dbReference type="PROSITE-ProRule" id="PRU00546"/>
    </source>
</evidence>
<dbReference type="Pfam" id="PF00226">
    <property type="entry name" value="DnaJ"/>
    <property type="match status" value="1"/>
</dbReference>
<evidence type="ECO:0000259" key="13">
    <source>
        <dbReference type="PROSITE" id="PS51188"/>
    </source>
</evidence>
<dbReference type="InterPro" id="IPR001305">
    <property type="entry name" value="HSP_DnaJ_Cys-rich_dom"/>
</dbReference>
<evidence type="ECO:0000256" key="9">
    <source>
        <dbReference type="HAMAP-Rule" id="MF_01152"/>
    </source>
</evidence>
<evidence type="ECO:0000256" key="4">
    <source>
        <dbReference type="ARBA" id="ARBA00022737"/>
    </source>
</evidence>
<dbReference type="PROSITE" id="PS00636">
    <property type="entry name" value="DNAJ_1"/>
    <property type="match status" value="1"/>
</dbReference>
<dbReference type="Pfam" id="PF01556">
    <property type="entry name" value="DnaJ_C"/>
    <property type="match status" value="1"/>
</dbReference>
<dbReference type="SUPFAM" id="SSF49493">
    <property type="entry name" value="HSP40/DnaJ peptide-binding domain"/>
    <property type="match status" value="2"/>
</dbReference>
<dbReference type="Pfam" id="PF00684">
    <property type="entry name" value="DnaJ_CXXCXGXG"/>
    <property type="match status" value="1"/>
</dbReference>
<feature type="region of interest" description="Disordered" evidence="11">
    <location>
        <begin position="55"/>
        <end position="75"/>
    </location>
</feature>
<keyword evidence="1 9" id="KW-0963">Cytoplasm</keyword>
<protein>
    <recommendedName>
        <fullName evidence="9">Chaperone protein DnaJ</fullName>
    </recommendedName>
</protein>
<dbReference type="PANTHER" id="PTHR43096:SF48">
    <property type="entry name" value="CHAPERONE PROTEIN DNAJ"/>
    <property type="match status" value="1"/>
</dbReference>
<dbReference type="InterPro" id="IPR012724">
    <property type="entry name" value="DnaJ"/>
</dbReference>
<comment type="cofactor">
    <cofactor evidence="9">
        <name>Zn(2+)</name>
        <dbReference type="ChEBI" id="CHEBI:29105"/>
    </cofactor>
    <text evidence="9">Binds 2 Zn(2+) ions per monomer.</text>
</comment>
<feature type="binding site" evidence="9">
    <location>
        <position position="146"/>
    </location>
    <ligand>
        <name>Zn(2+)</name>
        <dbReference type="ChEBI" id="CHEBI:29105"/>
        <label>1</label>
    </ligand>
</feature>
<evidence type="ECO:0000256" key="5">
    <source>
        <dbReference type="ARBA" id="ARBA00022771"/>
    </source>
</evidence>
<dbReference type="InterPro" id="IPR036869">
    <property type="entry name" value="J_dom_sf"/>
</dbReference>
<evidence type="ECO:0000259" key="12">
    <source>
        <dbReference type="PROSITE" id="PS50076"/>
    </source>
</evidence>
<feature type="binding site" evidence="9">
    <location>
        <position position="200"/>
    </location>
    <ligand>
        <name>Zn(2+)</name>
        <dbReference type="ChEBI" id="CHEBI:29105"/>
        <label>1</label>
    </ligand>
</feature>
<dbReference type="InterPro" id="IPR008971">
    <property type="entry name" value="HSP40/DnaJ_pept-bd"/>
</dbReference>
<comment type="caution">
    <text evidence="14">The sequence shown here is derived from an EMBL/GenBank/DDBJ whole genome shotgun (WGS) entry which is preliminary data.</text>
</comment>
<keyword evidence="6 9" id="KW-0862">Zinc</keyword>
<comment type="function">
    <text evidence="9">Participates actively in the response to hyperosmotic and heat shock by preventing the aggregation of stress-denatured proteins and by disaggregating proteins, also in an autonomous, DnaK-independent fashion. Unfolded proteins bind initially to DnaJ; upon interaction with the DnaJ-bound protein, DnaK hydrolyzes its bound ATP, resulting in the formation of a stable complex. GrpE releases ADP from DnaK; ATP binding to DnaK triggers the release of the substrate protein, thus completing the reaction cycle. Several rounds of ATP-dependent interactions between DnaJ, DnaK and GrpE are required for fully efficient folding. Also involved, together with DnaK and GrpE, in the DNA replication of plasmids through activation of initiation proteins.</text>
</comment>
<dbReference type="SUPFAM" id="SSF46565">
    <property type="entry name" value="Chaperone J-domain"/>
    <property type="match status" value="1"/>
</dbReference>
<gene>
    <name evidence="9" type="primary">dnaJ</name>
    <name evidence="14" type="ORF">J2S67_000766</name>
</gene>
<evidence type="ECO:0000256" key="7">
    <source>
        <dbReference type="ARBA" id="ARBA00023016"/>
    </source>
</evidence>
<dbReference type="CDD" id="cd06257">
    <property type="entry name" value="DnaJ"/>
    <property type="match status" value="1"/>
</dbReference>
<dbReference type="InterPro" id="IPR002939">
    <property type="entry name" value="DnaJ_C"/>
</dbReference>
<evidence type="ECO:0000256" key="8">
    <source>
        <dbReference type="ARBA" id="ARBA00023186"/>
    </source>
</evidence>
<dbReference type="InterPro" id="IPR001623">
    <property type="entry name" value="DnaJ_domain"/>
</dbReference>
<dbReference type="RefSeq" id="WP_239446118.1">
    <property type="nucleotide sequence ID" value="NZ_JAKRCW010000003.1"/>
</dbReference>
<feature type="compositionally biased region" description="Basic and acidic residues" evidence="11">
    <location>
        <begin position="56"/>
        <end position="68"/>
    </location>
</feature>
<dbReference type="Proteomes" id="UP001180715">
    <property type="component" value="Unassembled WGS sequence"/>
</dbReference>
<keyword evidence="15" id="KW-1185">Reference proteome</keyword>
<comment type="subunit">
    <text evidence="9">Homodimer.</text>
</comment>
<feature type="binding site" evidence="9">
    <location>
        <position position="203"/>
    </location>
    <ligand>
        <name>Zn(2+)</name>
        <dbReference type="ChEBI" id="CHEBI:29105"/>
        <label>1</label>
    </ligand>
</feature>
<sequence length="375" mass="40127">MANHYETLGVSQDASEEEIKRAYRKLARQLHPDLNPGEDTHEKFKAVTHAYEVLSDPDKRRNYDRTGDENGASGGFGGGGFSGFGGFGDIFDAFFGGGGGGGRPQPKSRTQPGRDGLVRVPIDLVDAVQGKEVTITVSTAVVCSLCHGSCTEGNTEPVTCETCHGSGHIQRPVRSMLGDVMTLSECPACSGFGSRLVKPCPECNGEGRVREKTEKTIKIPAGVDSGTRIQLQGEGEAGPGGGPNGDLYLEISVRNHATFERVGNDLHAVLSVPMTQAALGTEVTLETFDGDQELDIQPGTQSGETLTLAGLGVPSLRGGRRGDLRVTVNVETPKNLDEQQRDLLEQLAQARDEQFTRGKLAQRGFMSRLREKFLG</sequence>
<keyword evidence="2 9" id="KW-0235">DNA replication</keyword>
<keyword evidence="7 9" id="KW-0346">Stress response</keyword>
<dbReference type="SUPFAM" id="SSF57938">
    <property type="entry name" value="DnaJ/Hsp40 cysteine-rich domain"/>
    <property type="match status" value="1"/>
</dbReference>
<keyword evidence="3 9" id="KW-0479">Metal-binding</keyword>
<dbReference type="HAMAP" id="MF_01152">
    <property type="entry name" value="DnaJ"/>
    <property type="match status" value="1"/>
</dbReference>
<dbReference type="NCBIfam" id="TIGR02349">
    <property type="entry name" value="DnaJ_bact"/>
    <property type="match status" value="1"/>
</dbReference>
<dbReference type="InterPro" id="IPR036410">
    <property type="entry name" value="HSP_DnaJ_Cys-rich_dom_sf"/>
</dbReference>
<feature type="binding site" evidence="9">
    <location>
        <position position="189"/>
    </location>
    <ligand>
        <name>Zn(2+)</name>
        <dbReference type="ChEBI" id="CHEBI:29105"/>
        <label>2</label>
    </ligand>
</feature>
<keyword evidence="4 9" id="KW-0677">Repeat</keyword>
<comment type="caution">
    <text evidence="9">Lacks conserved residue(s) required for the propagation of feature annotation.</text>
</comment>
<dbReference type="Gene3D" id="1.10.287.110">
    <property type="entry name" value="DnaJ domain"/>
    <property type="match status" value="1"/>
</dbReference>
<dbReference type="PROSITE" id="PS50076">
    <property type="entry name" value="DNAJ_2"/>
    <property type="match status" value="1"/>
</dbReference>
<evidence type="ECO:0000256" key="6">
    <source>
        <dbReference type="ARBA" id="ARBA00022833"/>
    </source>
</evidence>
<dbReference type="Gene3D" id="2.10.230.10">
    <property type="entry name" value="Heat shock protein DnaJ, cysteine-rich domain"/>
    <property type="match status" value="1"/>
</dbReference>
<dbReference type="CDD" id="cd10747">
    <property type="entry name" value="DnaJ_C"/>
    <property type="match status" value="1"/>
</dbReference>
<feature type="binding site" evidence="9">
    <location>
        <position position="160"/>
    </location>
    <ligand>
        <name>Zn(2+)</name>
        <dbReference type="ChEBI" id="CHEBI:29105"/>
        <label>2</label>
    </ligand>
</feature>
<dbReference type="CDD" id="cd10719">
    <property type="entry name" value="DnaJ_zf"/>
    <property type="match status" value="1"/>
</dbReference>
<dbReference type="Gene3D" id="2.60.260.20">
    <property type="entry name" value="Urease metallochaperone UreE, N-terminal domain"/>
    <property type="match status" value="2"/>
</dbReference>
<dbReference type="PANTHER" id="PTHR43096">
    <property type="entry name" value="DNAJ HOMOLOG 1, MITOCHONDRIAL-RELATED"/>
    <property type="match status" value="1"/>
</dbReference>
<evidence type="ECO:0000313" key="14">
    <source>
        <dbReference type="EMBL" id="MDR7293498.1"/>
    </source>
</evidence>
<comment type="subcellular location">
    <subcellularLocation>
        <location evidence="9">Cytoplasm</location>
    </subcellularLocation>
</comment>
<reference evidence="14" key="1">
    <citation type="submission" date="2023-07" db="EMBL/GenBank/DDBJ databases">
        <title>Sequencing the genomes of 1000 actinobacteria strains.</title>
        <authorList>
            <person name="Klenk H.-P."/>
        </authorList>
    </citation>
    <scope>NUCLEOTIDE SEQUENCE</scope>
    <source>
        <strain evidence="14">DSM 13068</strain>
    </source>
</reference>
<organism evidence="14 15">
    <name type="scientific">Pseudoglutamicibacter albus</name>
    <dbReference type="NCBI Taxonomy" id="98671"/>
    <lineage>
        <taxon>Bacteria</taxon>
        <taxon>Bacillati</taxon>
        <taxon>Actinomycetota</taxon>
        <taxon>Actinomycetes</taxon>
        <taxon>Micrococcales</taxon>
        <taxon>Micrococcaceae</taxon>
        <taxon>Pseudoglutamicibacter</taxon>
    </lineage>
</organism>
<feature type="domain" description="CR-type" evidence="13">
    <location>
        <begin position="130"/>
        <end position="212"/>
    </location>
</feature>
<dbReference type="PROSITE" id="PS51188">
    <property type="entry name" value="ZF_CR"/>
    <property type="match status" value="1"/>
</dbReference>
<evidence type="ECO:0000256" key="1">
    <source>
        <dbReference type="ARBA" id="ARBA00022490"/>
    </source>
</evidence>
<name>A0ABU1YZ52_9MICC</name>
<accession>A0ABU1YZ52</accession>
<feature type="binding site" evidence="9">
    <location>
        <position position="186"/>
    </location>
    <ligand>
        <name>Zn(2+)</name>
        <dbReference type="ChEBI" id="CHEBI:29105"/>
        <label>2</label>
    </ligand>
</feature>
<dbReference type="SMART" id="SM00271">
    <property type="entry name" value="DnaJ"/>
    <property type="match status" value="1"/>
</dbReference>
<comment type="similarity">
    <text evidence="9">Belongs to the DnaJ family.</text>
</comment>
<dbReference type="InterPro" id="IPR018253">
    <property type="entry name" value="DnaJ_domain_CS"/>
</dbReference>
<comment type="domain">
    <text evidence="9">The J domain is necessary and sufficient to stimulate DnaK ATPase activity. Zinc center 1 plays an important role in the autonomous, DnaK-independent chaperone activity of DnaJ. Zinc center 2 is essential for interaction with DnaK and for DnaJ activity.</text>
</comment>